<feature type="region of interest" description="Disordered" evidence="1">
    <location>
        <begin position="32"/>
        <end position="62"/>
    </location>
</feature>
<feature type="compositionally biased region" description="Low complexity" evidence="1">
    <location>
        <begin position="33"/>
        <end position="58"/>
    </location>
</feature>
<accession>A0A3B0TK42</accession>
<dbReference type="AlphaFoldDB" id="A0A3B0TK42"/>
<evidence type="ECO:0000256" key="1">
    <source>
        <dbReference type="SAM" id="MobiDB-lite"/>
    </source>
</evidence>
<reference evidence="2" key="1">
    <citation type="submission" date="2018-06" db="EMBL/GenBank/DDBJ databases">
        <authorList>
            <person name="Zhirakovskaya E."/>
        </authorList>
    </citation>
    <scope>NUCLEOTIDE SEQUENCE</scope>
</reference>
<organism evidence="2">
    <name type="scientific">hydrothermal vent metagenome</name>
    <dbReference type="NCBI Taxonomy" id="652676"/>
    <lineage>
        <taxon>unclassified sequences</taxon>
        <taxon>metagenomes</taxon>
        <taxon>ecological metagenomes</taxon>
    </lineage>
</organism>
<dbReference type="SUPFAM" id="SSF50969">
    <property type="entry name" value="YVTN repeat-like/Quinoprotein amine dehydrogenase"/>
    <property type="match status" value="1"/>
</dbReference>
<dbReference type="EMBL" id="UOEI01000660">
    <property type="protein sequence ID" value="VAW08974.1"/>
    <property type="molecule type" value="Genomic_DNA"/>
</dbReference>
<dbReference type="InterPro" id="IPR011044">
    <property type="entry name" value="Quino_amine_DH_bsu"/>
</dbReference>
<name>A0A3B0TK42_9ZZZZ</name>
<evidence type="ECO:0000313" key="2">
    <source>
        <dbReference type="EMBL" id="VAW08974.1"/>
    </source>
</evidence>
<sequence length="334" mass="35281">MRKPTLWLIVISVIAVAAVAFVRISDDAPGVAAPPTTSGSGAPTSSVSSTSTTVTVPSTVPPATLPPGVGACDLYSSIVDVGTVGSEGLIEASGLAVSRVDETVLWSHNDSGDDARLYAFDTTGAPLGVFGVPGALAFDWEDMAAGPGPDGTGSYLYVGDIGDNFYIRGGRVAVYRVPDTDPRTMGREFDEVVALAYAYPDDVYNAEALFIDPVEPALYIVTKDKRKTLVFKGPITIIDGTVELELVATLRLDNEVSGADISWDGGVIAFRGYRNVWMWVRTEGSTIANALTAEPCLAPNPDERQGEAIAFDRELSYWTVSEGRDPGLHMVPAG</sequence>
<protein>
    <submittedName>
        <fullName evidence="2">Uncharacterized protein</fullName>
    </submittedName>
</protein>
<gene>
    <name evidence="2" type="ORF">MNBD_ACTINO01-517</name>
</gene>
<proteinExistence type="predicted"/>